<evidence type="ECO:0000256" key="1">
    <source>
        <dbReference type="ARBA" id="ARBA00007626"/>
    </source>
</evidence>
<feature type="repeat" description="PPR" evidence="3">
    <location>
        <begin position="795"/>
        <end position="829"/>
    </location>
</feature>
<accession>A0A843X5F7</accession>
<dbReference type="PROSITE" id="PS51375">
    <property type="entry name" value="PPR"/>
    <property type="match status" value="15"/>
</dbReference>
<proteinExistence type="inferred from homology"/>
<feature type="repeat" description="PPR" evidence="3">
    <location>
        <begin position="534"/>
        <end position="568"/>
    </location>
</feature>
<feature type="repeat" description="PPR" evidence="3">
    <location>
        <begin position="318"/>
        <end position="352"/>
    </location>
</feature>
<comment type="similarity">
    <text evidence="1">Belongs to the PPR family. P subfamily.</text>
</comment>
<dbReference type="EMBL" id="NMUH01006125">
    <property type="protein sequence ID" value="MQM14511.1"/>
    <property type="molecule type" value="Genomic_DNA"/>
</dbReference>
<dbReference type="Pfam" id="PF12854">
    <property type="entry name" value="PPR_1"/>
    <property type="match status" value="2"/>
</dbReference>
<protein>
    <recommendedName>
        <fullName evidence="6">Pentatricopeptide repeat-containing protein</fullName>
    </recommendedName>
</protein>
<gene>
    <name evidence="4" type="ORF">Taro_047443</name>
</gene>
<evidence type="ECO:0008006" key="6">
    <source>
        <dbReference type="Google" id="ProtNLM"/>
    </source>
</evidence>
<name>A0A843X5F7_COLES</name>
<feature type="repeat" description="PPR" evidence="3">
    <location>
        <begin position="937"/>
        <end position="971"/>
    </location>
</feature>
<feature type="repeat" description="PPR" evidence="3">
    <location>
        <begin position="830"/>
        <end position="860"/>
    </location>
</feature>
<feature type="repeat" description="PPR" evidence="3">
    <location>
        <begin position="690"/>
        <end position="724"/>
    </location>
</feature>
<feature type="repeat" description="PPR" evidence="3">
    <location>
        <begin position="388"/>
        <end position="422"/>
    </location>
</feature>
<feature type="repeat" description="PPR" evidence="3">
    <location>
        <begin position="604"/>
        <end position="638"/>
    </location>
</feature>
<sequence length="1013" mass="112980">MSRRGAAMAVSQSLAFLASLKSKQPSGARLLPDPSVRSPLCFLSSSRSASCSPPDDDLGGLVDPDFASPLEGGLPSGKKHCEGRLSAKDFAFLCEAVADRDTSSRGPSADVGSSSADAVAISEMIRSTGDMFDEKTQRSLRQFRGKLEESLVNEVLRLVKEPDLGVKFFIWTGRQIGYRHNNATYDVLLEILGFDKRHRIPEHFLREVGEDDSEVLGKLLNVLVHKCCRNGFWNEALEELGRLKDFGYKATRTTYNALMQVLLKAGRLDSATLVHREMSNSGFCMDRLTIGYFARALCKEGRWVDALNVIEEEDFTPDTVLYTKMIDGLMEASLFEEAMSFLHRMRSRSCIPNAVTYRTLLSGFLRKKQLGWCKRIINMAITEGCNPSPSLFNSLVHAYCHSGDYCYAYKLLKKMAGCGCQPGYITYNIFIGAICANDHVPGSDTLEVAEKVYMEMLDAGFVLNKVNVGNYARCLCATGKFEKAFSVFKEMMRKGFVPDASTYGKVIDFLCQAYKVEKAFLLFEEMKKSGVLPDVYTYTTLIDSFCKVGLIQQARKWFDEMIRYGCVPNVVTHTALIHAYLKAVRLMEANELFENMVSAGCLPNVVTYTALIDGLCKAGEIEKACQVYARMRGTGETKVKDIYFEGVGAHNPEPNVFTYGALVDGLCKAHKVAEARDLLDAMKLTGCDPNHVVYDALIDGFCKVGKLDEAQEVFGKMTEHGYTPNVYTYSSLIDRYFKDRRVDLALKVLSRMLEDSCTPNVITYTEMIDGLCKVGKTDDAFKLISLMEEKGCNPNVVTYTAMIDGFGKAGNVDRCIYLLNQMTAKGCAPNFVTYRVLINHCCTSGLLDEAHRLLEEMKQTYWPRFVSGYKNVIQGFSREFLALHGLLEEIPGDGSMPIAPAYCLLIESFTKAGRLEVALELYKELMSSSSICSEFRNRNLYSSLIEGLCRASKVDKALDLYVEVTRCGAIPELDLFFCIMKGLFKINKWEEALQISYCVCHMIVVAKSGHLGP</sequence>
<feature type="repeat" description="PPR" evidence="3">
    <location>
        <begin position="725"/>
        <end position="759"/>
    </location>
</feature>
<evidence type="ECO:0000313" key="4">
    <source>
        <dbReference type="EMBL" id="MQM14511.1"/>
    </source>
</evidence>
<keyword evidence="2" id="KW-0677">Repeat</keyword>
<feature type="repeat" description="PPR" evidence="3">
    <location>
        <begin position="251"/>
        <end position="285"/>
    </location>
</feature>
<feature type="repeat" description="PPR" evidence="3">
    <location>
        <begin position="499"/>
        <end position="533"/>
    </location>
</feature>
<dbReference type="Pfam" id="PF13041">
    <property type="entry name" value="PPR_2"/>
    <property type="match status" value="6"/>
</dbReference>
<keyword evidence="5" id="KW-1185">Reference proteome</keyword>
<dbReference type="AlphaFoldDB" id="A0A843X5F7"/>
<feature type="repeat" description="PPR" evidence="3">
    <location>
        <begin position="760"/>
        <end position="794"/>
    </location>
</feature>
<comment type="caution">
    <text evidence="4">The sequence shown here is derived from an EMBL/GenBank/DDBJ whole genome shotgun (WGS) entry which is preliminary data.</text>
</comment>
<dbReference type="Pfam" id="PF01535">
    <property type="entry name" value="PPR"/>
    <property type="match status" value="5"/>
</dbReference>
<dbReference type="Gene3D" id="1.25.40.10">
    <property type="entry name" value="Tetratricopeptide repeat domain"/>
    <property type="match status" value="9"/>
</dbReference>
<dbReference type="PANTHER" id="PTHR47447:SF22">
    <property type="entry name" value="TETRATRICOPEPTIDE-LIKE HELICAL DOMAIN SUPERFAMILY"/>
    <property type="match status" value="1"/>
</dbReference>
<dbReference type="SUPFAM" id="SSF48452">
    <property type="entry name" value="TPR-like"/>
    <property type="match status" value="1"/>
</dbReference>
<dbReference type="InterPro" id="IPR011990">
    <property type="entry name" value="TPR-like_helical_dom_sf"/>
</dbReference>
<feature type="repeat" description="PPR" evidence="3">
    <location>
        <begin position="655"/>
        <end position="689"/>
    </location>
</feature>
<dbReference type="Proteomes" id="UP000652761">
    <property type="component" value="Unassembled WGS sequence"/>
</dbReference>
<dbReference type="NCBIfam" id="TIGR00756">
    <property type="entry name" value="PPR"/>
    <property type="match status" value="16"/>
</dbReference>
<feature type="repeat" description="PPR" evidence="3">
    <location>
        <begin position="569"/>
        <end position="603"/>
    </location>
</feature>
<evidence type="ECO:0000256" key="3">
    <source>
        <dbReference type="PROSITE-ProRule" id="PRU00708"/>
    </source>
</evidence>
<reference evidence="4" key="1">
    <citation type="submission" date="2017-07" db="EMBL/GenBank/DDBJ databases">
        <title>Taro Niue Genome Assembly and Annotation.</title>
        <authorList>
            <person name="Atibalentja N."/>
            <person name="Keating K."/>
            <person name="Fields C.J."/>
        </authorList>
    </citation>
    <scope>NUCLEOTIDE SEQUENCE</scope>
    <source>
        <strain evidence="4">Niue_2</strain>
        <tissue evidence="4">Leaf</tissue>
    </source>
</reference>
<evidence type="ECO:0000256" key="2">
    <source>
        <dbReference type="ARBA" id="ARBA00022737"/>
    </source>
</evidence>
<evidence type="ECO:0000313" key="5">
    <source>
        <dbReference type="Proteomes" id="UP000652761"/>
    </source>
</evidence>
<feature type="repeat" description="PPR" evidence="3">
    <location>
        <begin position="464"/>
        <end position="498"/>
    </location>
</feature>
<organism evidence="4 5">
    <name type="scientific">Colocasia esculenta</name>
    <name type="common">Wild taro</name>
    <name type="synonym">Arum esculentum</name>
    <dbReference type="NCBI Taxonomy" id="4460"/>
    <lineage>
        <taxon>Eukaryota</taxon>
        <taxon>Viridiplantae</taxon>
        <taxon>Streptophyta</taxon>
        <taxon>Embryophyta</taxon>
        <taxon>Tracheophyta</taxon>
        <taxon>Spermatophyta</taxon>
        <taxon>Magnoliopsida</taxon>
        <taxon>Liliopsida</taxon>
        <taxon>Araceae</taxon>
        <taxon>Aroideae</taxon>
        <taxon>Colocasieae</taxon>
        <taxon>Colocasia</taxon>
    </lineage>
</organism>
<dbReference type="OrthoDB" id="185373at2759"/>
<dbReference type="InterPro" id="IPR002885">
    <property type="entry name" value="PPR_rpt"/>
</dbReference>
<dbReference type="PANTHER" id="PTHR47447">
    <property type="entry name" value="OS03G0856100 PROTEIN"/>
    <property type="match status" value="1"/>
</dbReference>